<keyword evidence="12" id="KW-1185">Reference proteome</keyword>
<keyword evidence="4 9" id="KW-0862">Zinc</keyword>
<keyword evidence="3 9" id="KW-1005">Bacterial flagellum biogenesis</keyword>
<dbReference type="PIRSF" id="PIRSF003159">
    <property type="entry name" value="FlhC"/>
    <property type="match status" value="1"/>
</dbReference>
<evidence type="ECO:0000256" key="1">
    <source>
        <dbReference type="ARBA" id="ARBA00022490"/>
    </source>
</evidence>
<evidence type="ECO:0000256" key="4">
    <source>
        <dbReference type="ARBA" id="ARBA00022833"/>
    </source>
</evidence>
<protein>
    <recommendedName>
        <fullName evidence="9 10">Flagellar transcriptional regulator FlhC</fullName>
    </recommendedName>
</protein>
<keyword evidence="7 9" id="KW-0010">Activator</keyword>
<evidence type="ECO:0000256" key="7">
    <source>
        <dbReference type="ARBA" id="ARBA00023159"/>
    </source>
</evidence>
<evidence type="ECO:0000256" key="2">
    <source>
        <dbReference type="ARBA" id="ARBA00022723"/>
    </source>
</evidence>
<evidence type="ECO:0000256" key="8">
    <source>
        <dbReference type="ARBA" id="ARBA00023163"/>
    </source>
</evidence>
<accession>A0ABM7MRG2</accession>
<gene>
    <name evidence="9" type="primary">flhC</name>
    <name evidence="11" type="ORF">MIZ03_3803</name>
</gene>
<evidence type="ECO:0000313" key="12">
    <source>
        <dbReference type="Proteomes" id="UP000824366"/>
    </source>
</evidence>
<evidence type="ECO:0000256" key="9">
    <source>
        <dbReference type="HAMAP-Rule" id="MF_01891"/>
    </source>
</evidence>
<evidence type="ECO:0000256" key="5">
    <source>
        <dbReference type="ARBA" id="ARBA00023015"/>
    </source>
</evidence>
<evidence type="ECO:0000256" key="6">
    <source>
        <dbReference type="ARBA" id="ARBA00023125"/>
    </source>
</evidence>
<feature type="binding site" evidence="9">
    <location>
        <position position="143"/>
    </location>
    <ligand>
        <name>Zn(2+)</name>
        <dbReference type="ChEBI" id="CHEBI:29105"/>
    </ligand>
</feature>
<dbReference type="Pfam" id="PF05280">
    <property type="entry name" value="FlhC"/>
    <property type="match status" value="1"/>
</dbReference>
<dbReference type="NCBIfam" id="NF009365">
    <property type="entry name" value="PRK12722.1"/>
    <property type="match status" value="1"/>
</dbReference>
<dbReference type="HAMAP" id="MF_01891">
    <property type="entry name" value="FhlC"/>
    <property type="match status" value="1"/>
</dbReference>
<dbReference type="RefSeq" id="WP_223904801.1">
    <property type="nucleotide sequence ID" value="NZ_AP024238.1"/>
</dbReference>
<feature type="binding site" evidence="9">
    <location>
        <position position="163"/>
    </location>
    <ligand>
        <name>Zn(2+)</name>
        <dbReference type="ChEBI" id="CHEBI:29105"/>
    </ligand>
</feature>
<dbReference type="EMBL" id="AP024238">
    <property type="protein sequence ID" value="BCO28893.1"/>
    <property type="molecule type" value="Genomic_DNA"/>
</dbReference>
<keyword evidence="11" id="KW-0969">Cilium</keyword>
<keyword evidence="11" id="KW-0966">Cell projection</keyword>
<comment type="function">
    <text evidence="9">Functions in complex with FlhD as a master transcriptional regulator that regulates transcription of several flagellar and non-flagellar operons by binding to their promoter region. Activates expression of class 2 flagellar genes, including fliA, which is a flagellum-specific sigma factor that turns on the class 3 genes. Also regulates genes whose products function in a variety of physiological pathways.</text>
</comment>
<reference evidence="11 12" key="1">
    <citation type="journal article" date="2021" name="Microbiol. Spectr.">
        <title>A Single Bacterium Capable of Oxidation and Reduction of Iron at Circumneutral pH.</title>
        <authorList>
            <person name="Kato S."/>
            <person name="Ohkuma M."/>
        </authorList>
    </citation>
    <scope>NUCLEOTIDE SEQUENCE [LARGE SCALE GENOMIC DNA]</scope>
    <source>
        <strain evidence="11 12">MIZ03</strain>
    </source>
</reference>
<comment type="subunit">
    <text evidence="9">Heterohexamer composed of two FlhC and four FlhD subunits. Each FlhC binds a FlhD dimer, forming a heterotrimer, and a hexamer assembles by dimerization of two heterotrimers.</text>
</comment>
<keyword evidence="8 9" id="KW-0804">Transcription</keyword>
<comment type="subcellular location">
    <subcellularLocation>
        <location evidence="9 10">Cytoplasm</location>
    </subcellularLocation>
</comment>
<keyword evidence="5 9" id="KW-0805">Transcription regulation</keyword>
<keyword evidence="1 9" id="KW-0963">Cytoplasm</keyword>
<dbReference type="Proteomes" id="UP000824366">
    <property type="component" value="Chromosome"/>
</dbReference>
<dbReference type="InterPro" id="IPR007944">
    <property type="entry name" value="FlhC"/>
</dbReference>
<proteinExistence type="inferred from homology"/>
<organism evidence="11 12">
    <name type="scientific">Rhodoferax lithotrophicus</name>
    <dbReference type="NCBI Taxonomy" id="2798804"/>
    <lineage>
        <taxon>Bacteria</taxon>
        <taxon>Pseudomonadati</taxon>
        <taxon>Pseudomonadota</taxon>
        <taxon>Betaproteobacteria</taxon>
        <taxon>Burkholderiales</taxon>
        <taxon>Comamonadaceae</taxon>
        <taxon>Rhodoferax</taxon>
    </lineage>
</organism>
<feature type="binding site" evidence="9">
    <location>
        <position position="140"/>
    </location>
    <ligand>
        <name>Zn(2+)</name>
        <dbReference type="ChEBI" id="CHEBI:29105"/>
    </ligand>
</feature>
<sequence>MATVSTKSVLNDSKQVERAVALIQLGARLQVLESETNLSYERLLRLYKEVAGKSPSKGQLPFSTDWFLTWQPNIHSSLFLNTYEYLNKVSALDDIDAIMKAYKLYTEQINTCGMEPLLTITRAWRLVKFVDNHMLAMTKCSKCGGHFVTEPYENTRHFECGLCTPPARAGKGAGSGGIMLN</sequence>
<feature type="binding site" evidence="9">
    <location>
        <position position="160"/>
    </location>
    <ligand>
        <name>Zn(2+)</name>
        <dbReference type="ChEBI" id="CHEBI:29105"/>
    </ligand>
</feature>
<comment type="similarity">
    <text evidence="9 10">Belongs to the FlhC family.</text>
</comment>
<evidence type="ECO:0000256" key="3">
    <source>
        <dbReference type="ARBA" id="ARBA00022795"/>
    </source>
</evidence>
<dbReference type="SUPFAM" id="SSF160930">
    <property type="entry name" value="FlhC-like"/>
    <property type="match status" value="1"/>
</dbReference>
<evidence type="ECO:0000256" key="10">
    <source>
        <dbReference type="PIRNR" id="PIRNR003159"/>
    </source>
</evidence>
<evidence type="ECO:0000313" key="11">
    <source>
        <dbReference type="EMBL" id="BCO28893.1"/>
    </source>
</evidence>
<keyword evidence="11" id="KW-0282">Flagellum</keyword>
<name>A0ABM7MRG2_9BURK</name>
<comment type="cofactor">
    <cofactor evidence="9">
        <name>Zn(2+)</name>
        <dbReference type="ChEBI" id="CHEBI:29105"/>
    </cofactor>
    <text evidence="9">Binds 1 zinc ion per subunit.</text>
</comment>
<keyword evidence="2 9" id="KW-0479">Metal-binding</keyword>
<keyword evidence="6 9" id="KW-0238">DNA-binding</keyword>